<protein>
    <recommendedName>
        <fullName evidence="4">Phosphoribosylglycinamide formyltransferase</fullName>
        <ecNumber evidence="4">2.1.2.2</ecNumber>
    </recommendedName>
    <alternativeName>
        <fullName evidence="4">5'-phosphoribosylglycinamide transformylase</fullName>
    </alternativeName>
    <alternativeName>
        <fullName evidence="4">GAR transformylase</fullName>
        <shortName evidence="4">GART</shortName>
    </alternativeName>
</protein>
<reference evidence="6" key="2">
    <citation type="submission" date="2020-09" db="EMBL/GenBank/DDBJ databases">
        <authorList>
            <person name="Sun Q."/>
            <person name="Kim S."/>
        </authorList>
    </citation>
    <scope>NUCLEOTIDE SEQUENCE</scope>
    <source>
        <strain evidence="6">KCTC 42249</strain>
    </source>
</reference>
<keyword evidence="7" id="KW-1185">Reference proteome</keyword>
<dbReference type="InterPro" id="IPR036477">
    <property type="entry name" value="Formyl_transf_N_sf"/>
</dbReference>
<dbReference type="InterPro" id="IPR002376">
    <property type="entry name" value="Formyl_transf_N"/>
</dbReference>
<comment type="function">
    <text evidence="4">Catalyzes the transfer of a formyl group from 10-formyltetrahydrofolate to 5-phospho-ribosyl-glycinamide (GAR), producing 5-phospho-ribosyl-N-formylglycinamide (FGAR) and tetrahydrofolate.</text>
</comment>
<feature type="binding site" evidence="4">
    <location>
        <position position="111"/>
    </location>
    <ligand>
        <name>(6R)-10-formyltetrahydrofolate</name>
        <dbReference type="ChEBI" id="CHEBI:195366"/>
    </ligand>
</feature>
<comment type="caution">
    <text evidence="6">The sequence shown here is derived from an EMBL/GenBank/DDBJ whole genome shotgun (WGS) entry which is preliminary data.</text>
</comment>
<keyword evidence="2 4" id="KW-0808">Transferase</keyword>
<comment type="pathway">
    <text evidence="1 4">Purine metabolism; IMP biosynthesis via de novo pathway; N(2)-formyl-N(1)-(5-phospho-D-ribosyl)glycinamide from N(1)-(5-phospho-D-ribosyl)glycinamide (10-formyl THF route): step 1/1.</text>
</comment>
<feature type="binding site" evidence="4">
    <location>
        <begin position="16"/>
        <end position="18"/>
    </location>
    <ligand>
        <name>N(1)-(5-phospho-beta-D-ribosyl)glycinamide</name>
        <dbReference type="ChEBI" id="CHEBI:143788"/>
    </ligand>
</feature>
<dbReference type="UniPathway" id="UPA00074">
    <property type="reaction ID" value="UER00126"/>
</dbReference>
<dbReference type="GO" id="GO:0004644">
    <property type="term" value="F:phosphoribosylglycinamide formyltransferase activity"/>
    <property type="evidence" value="ECO:0007669"/>
    <property type="project" value="UniProtKB-UniRule"/>
</dbReference>
<dbReference type="Gene3D" id="3.40.50.170">
    <property type="entry name" value="Formyl transferase, N-terminal domain"/>
    <property type="match status" value="1"/>
</dbReference>
<dbReference type="PANTHER" id="PTHR43369">
    <property type="entry name" value="PHOSPHORIBOSYLGLYCINAMIDE FORMYLTRANSFERASE"/>
    <property type="match status" value="1"/>
</dbReference>
<organism evidence="6 7">
    <name type="scientific">Tianweitania populi</name>
    <dbReference type="NCBI Taxonomy" id="1607949"/>
    <lineage>
        <taxon>Bacteria</taxon>
        <taxon>Pseudomonadati</taxon>
        <taxon>Pseudomonadota</taxon>
        <taxon>Alphaproteobacteria</taxon>
        <taxon>Hyphomicrobiales</taxon>
        <taxon>Phyllobacteriaceae</taxon>
        <taxon>Tianweitania</taxon>
    </lineage>
</organism>
<feature type="binding site" evidence="4">
    <location>
        <begin position="94"/>
        <end position="97"/>
    </location>
    <ligand>
        <name>(6R)-10-formyltetrahydrofolate</name>
        <dbReference type="ChEBI" id="CHEBI:195366"/>
    </ligand>
</feature>
<sequence length="234" mass="25064">MNGSRKRVVVLISGRGSNMRALIEAARDPAYPAEIVGVISNRASAAGLEFAARAGIATRVITKSDYPDSTAQDAALERALAEFGAELICLAGYMRLLTESFVSRWSGRMINIHPSLLPLFKGLHPHQQALDAGVRLHGCSVHFVTFAMDSGPIIAQAALPVLTGDDEDRLSARTLAAEHKLYPHALRLLAEGKVRMVGDRAVFRVAETGTASMLISPDLVEQGPDLEALARSTP</sequence>
<dbReference type="CDD" id="cd08645">
    <property type="entry name" value="FMT_core_GART"/>
    <property type="match status" value="1"/>
</dbReference>
<dbReference type="RefSeq" id="WP_189501466.1">
    <property type="nucleotide sequence ID" value="NZ_BMZQ01000001.1"/>
</dbReference>
<evidence type="ECO:0000256" key="4">
    <source>
        <dbReference type="HAMAP-Rule" id="MF_01930"/>
    </source>
</evidence>
<comment type="catalytic activity">
    <reaction evidence="4">
        <text>N(1)-(5-phospho-beta-D-ribosyl)glycinamide + (6R)-10-formyltetrahydrofolate = N(2)-formyl-N(1)-(5-phospho-beta-D-ribosyl)glycinamide + (6S)-5,6,7,8-tetrahydrofolate + H(+)</text>
        <dbReference type="Rhea" id="RHEA:15053"/>
        <dbReference type="ChEBI" id="CHEBI:15378"/>
        <dbReference type="ChEBI" id="CHEBI:57453"/>
        <dbReference type="ChEBI" id="CHEBI:143788"/>
        <dbReference type="ChEBI" id="CHEBI:147286"/>
        <dbReference type="ChEBI" id="CHEBI:195366"/>
        <dbReference type="EC" id="2.1.2.2"/>
    </reaction>
</comment>
<keyword evidence="3 4" id="KW-0658">Purine biosynthesis</keyword>
<comment type="caution">
    <text evidence="4">Lacks conserved residue(s) required for the propagation of feature annotation.</text>
</comment>
<evidence type="ECO:0000259" key="5">
    <source>
        <dbReference type="Pfam" id="PF00551"/>
    </source>
</evidence>
<comment type="similarity">
    <text evidence="4">Belongs to the GART family.</text>
</comment>
<evidence type="ECO:0000313" key="7">
    <source>
        <dbReference type="Proteomes" id="UP000630142"/>
    </source>
</evidence>
<feature type="active site" description="Proton donor" evidence="4">
    <location>
        <position position="113"/>
    </location>
</feature>
<dbReference type="HAMAP" id="MF_01930">
    <property type="entry name" value="PurN"/>
    <property type="match status" value="1"/>
</dbReference>
<dbReference type="NCBIfam" id="TIGR00639">
    <property type="entry name" value="PurN"/>
    <property type="match status" value="1"/>
</dbReference>
<reference evidence="6" key="1">
    <citation type="journal article" date="2014" name="Int. J. Syst. Evol. Microbiol.">
        <title>Complete genome sequence of Corynebacterium casei LMG S-19264T (=DSM 44701T), isolated from a smear-ripened cheese.</title>
        <authorList>
            <consortium name="US DOE Joint Genome Institute (JGI-PGF)"/>
            <person name="Walter F."/>
            <person name="Albersmeier A."/>
            <person name="Kalinowski J."/>
            <person name="Ruckert C."/>
        </authorList>
    </citation>
    <scope>NUCLEOTIDE SEQUENCE</scope>
    <source>
        <strain evidence="6">KCTC 42249</strain>
    </source>
</reference>
<gene>
    <name evidence="4 6" type="primary">purN</name>
    <name evidence="6" type="ORF">GCM10016234_05310</name>
</gene>
<dbReference type="Proteomes" id="UP000630142">
    <property type="component" value="Unassembled WGS sequence"/>
</dbReference>
<dbReference type="InterPro" id="IPR004607">
    <property type="entry name" value="GART"/>
</dbReference>
<evidence type="ECO:0000256" key="3">
    <source>
        <dbReference type="ARBA" id="ARBA00022755"/>
    </source>
</evidence>
<evidence type="ECO:0000313" key="6">
    <source>
        <dbReference type="EMBL" id="GHD07165.1"/>
    </source>
</evidence>
<accession>A0A8J3DSY1</accession>
<dbReference type="SUPFAM" id="SSF53328">
    <property type="entry name" value="Formyltransferase"/>
    <property type="match status" value="1"/>
</dbReference>
<feature type="domain" description="Formyl transferase N-terminal" evidence="5">
    <location>
        <begin position="6"/>
        <end position="186"/>
    </location>
</feature>
<feature type="site" description="Raises pKa of active site His" evidence="4">
    <location>
        <position position="149"/>
    </location>
</feature>
<dbReference type="EMBL" id="BMZQ01000001">
    <property type="protein sequence ID" value="GHD07165.1"/>
    <property type="molecule type" value="Genomic_DNA"/>
</dbReference>
<dbReference type="EC" id="2.1.2.2" evidence="4"/>
<dbReference type="GO" id="GO:0005829">
    <property type="term" value="C:cytosol"/>
    <property type="evidence" value="ECO:0007669"/>
    <property type="project" value="TreeGrafter"/>
</dbReference>
<dbReference type="Pfam" id="PF00551">
    <property type="entry name" value="Formyl_trans_N"/>
    <property type="match status" value="1"/>
</dbReference>
<dbReference type="PANTHER" id="PTHR43369:SF2">
    <property type="entry name" value="PHOSPHORIBOSYLGLYCINAMIDE FORMYLTRANSFERASE"/>
    <property type="match status" value="1"/>
</dbReference>
<evidence type="ECO:0000256" key="2">
    <source>
        <dbReference type="ARBA" id="ARBA00022679"/>
    </source>
</evidence>
<proteinExistence type="inferred from homology"/>
<dbReference type="AlphaFoldDB" id="A0A8J3DSY1"/>
<name>A0A8J3DSY1_9HYPH</name>
<dbReference type="GO" id="GO:0006189">
    <property type="term" value="P:'de novo' IMP biosynthetic process"/>
    <property type="evidence" value="ECO:0007669"/>
    <property type="project" value="UniProtKB-UniRule"/>
</dbReference>
<evidence type="ECO:0000256" key="1">
    <source>
        <dbReference type="ARBA" id="ARBA00005054"/>
    </source>
</evidence>